<proteinExistence type="predicted"/>
<accession>U2FJX4</accession>
<name>U2FJX4_9MOLU</name>
<evidence type="ECO:0000313" key="3">
    <source>
        <dbReference type="Proteomes" id="UP000005707"/>
    </source>
</evidence>
<feature type="transmembrane region" description="Helical" evidence="1">
    <location>
        <begin position="20"/>
        <end position="37"/>
    </location>
</feature>
<keyword evidence="3" id="KW-1185">Reference proteome</keyword>
<sequence>MPKIDFNKIEIDLSFVDLDSWIILLIGILLLIAMRFNKLKDKNKVNN</sequence>
<reference evidence="2 3" key="2">
    <citation type="journal article" date="2013" name="PLoS ONE">
        <title>INDIGO - INtegrated Data Warehouse of MIcrobial GenOmes with Examples from the Red Sea Extremophiles.</title>
        <authorList>
            <person name="Alam I."/>
            <person name="Antunes A."/>
            <person name="Kamau A.A."/>
            <person name="Ba Alawi W."/>
            <person name="Kalkatawi M."/>
            <person name="Stingl U."/>
            <person name="Bajic V.B."/>
        </authorList>
    </citation>
    <scope>NUCLEOTIDE SEQUENCE [LARGE SCALE GENOMIC DNA]</scope>
    <source>
        <strain evidence="2 3">SSD-17B</strain>
    </source>
</reference>
<organism evidence="2 3">
    <name type="scientific">Haloplasma contractile SSD-17B</name>
    <dbReference type="NCBI Taxonomy" id="1033810"/>
    <lineage>
        <taxon>Bacteria</taxon>
        <taxon>Bacillati</taxon>
        <taxon>Mycoplasmatota</taxon>
        <taxon>Mollicutes</taxon>
        <taxon>Haloplasmatales</taxon>
        <taxon>Haloplasmataceae</taxon>
        <taxon>Haloplasma</taxon>
    </lineage>
</organism>
<protein>
    <submittedName>
        <fullName evidence="2">Uncharacterized protein</fullName>
    </submittedName>
</protein>
<evidence type="ECO:0000256" key="1">
    <source>
        <dbReference type="SAM" id="Phobius"/>
    </source>
</evidence>
<keyword evidence="1" id="KW-1133">Transmembrane helix</keyword>
<keyword evidence="1" id="KW-0472">Membrane</keyword>
<evidence type="ECO:0000313" key="2">
    <source>
        <dbReference type="EMBL" id="ERJ11529.1"/>
    </source>
</evidence>
<comment type="caution">
    <text evidence="2">The sequence shown here is derived from an EMBL/GenBank/DDBJ whole genome shotgun (WGS) entry which is preliminary data.</text>
</comment>
<dbReference type="AlphaFoldDB" id="U2FJX4"/>
<dbReference type="Proteomes" id="UP000005707">
    <property type="component" value="Unassembled WGS sequence"/>
</dbReference>
<keyword evidence="1" id="KW-0812">Transmembrane</keyword>
<dbReference type="RefSeq" id="WP_008827087.1">
    <property type="nucleotide sequence ID" value="NZ_AFNU02000010.1"/>
</dbReference>
<dbReference type="EMBL" id="AFNU02000010">
    <property type="protein sequence ID" value="ERJ11529.1"/>
    <property type="molecule type" value="Genomic_DNA"/>
</dbReference>
<reference evidence="2 3" key="1">
    <citation type="journal article" date="2011" name="J. Bacteriol.">
        <title>Genome sequence of Haloplasma contractile, an unusual contractile bacterium from a deep-sea anoxic brine lake.</title>
        <authorList>
            <person name="Antunes A."/>
            <person name="Alam I."/>
            <person name="El Dorry H."/>
            <person name="Siam R."/>
            <person name="Robertson A."/>
            <person name="Bajic V.B."/>
            <person name="Stingl U."/>
        </authorList>
    </citation>
    <scope>NUCLEOTIDE SEQUENCE [LARGE SCALE GENOMIC DNA]</scope>
    <source>
        <strain evidence="2 3">SSD-17B</strain>
    </source>
</reference>
<gene>
    <name evidence="2" type="ORF">HLPCO_002441</name>
</gene>
<dbReference type="InParanoid" id="U2FJX4"/>